<name>A0ABR5NGD0_9GAMM</name>
<keyword evidence="1" id="KW-0812">Transmembrane</keyword>
<comment type="caution">
    <text evidence="3">The sequence shown here is derived from an EMBL/GenBank/DDBJ whole genome shotgun (WGS) entry which is preliminary data.</text>
</comment>
<dbReference type="Pfam" id="PF11127">
    <property type="entry name" value="YgaP-like_TM"/>
    <property type="match status" value="1"/>
</dbReference>
<reference evidence="3 4" key="1">
    <citation type="submission" date="2015-05" db="EMBL/GenBank/DDBJ databases">
        <title>Genome sequencing and analysis of members of genus Stenotrophomonas.</title>
        <authorList>
            <person name="Patil P.P."/>
            <person name="Midha S."/>
            <person name="Patil P.B."/>
        </authorList>
    </citation>
    <scope>NUCLEOTIDE SEQUENCE [LARGE SCALE GENOMIC DNA]</scope>
    <source>
        <strain evidence="3 4">DSM 12575</strain>
    </source>
</reference>
<keyword evidence="1" id="KW-1133">Transmembrane helix</keyword>
<accession>A0ABR5NGD0</accession>
<dbReference type="Proteomes" id="UP000050902">
    <property type="component" value="Unassembled WGS sequence"/>
</dbReference>
<feature type="domain" description="Inner membrane protein YgaP-like transmembrane" evidence="2">
    <location>
        <begin position="2"/>
        <end position="56"/>
    </location>
</feature>
<feature type="transmembrane region" description="Helical" evidence="1">
    <location>
        <begin position="32"/>
        <end position="55"/>
    </location>
</feature>
<dbReference type="EMBL" id="LDJG01000028">
    <property type="protein sequence ID" value="KRG54754.1"/>
    <property type="molecule type" value="Genomic_DNA"/>
</dbReference>
<dbReference type="InterPro" id="IPR021309">
    <property type="entry name" value="YgaP-like_TM"/>
</dbReference>
<evidence type="ECO:0000259" key="2">
    <source>
        <dbReference type="Pfam" id="PF11127"/>
    </source>
</evidence>
<dbReference type="RefSeq" id="WP_055771335.1">
    <property type="nucleotide sequence ID" value="NZ_LDJG01000028.1"/>
</dbReference>
<organism evidence="3 4">
    <name type="scientific">Stenotrophomonas nitritireducens</name>
    <dbReference type="NCBI Taxonomy" id="83617"/>
    <lineage>
        <taxon>Bacteria</taxon>
        <taxon>Pseudomonadati</taxon>
        <taxon>Pseudomonadota</taxon>
        <taxon>Gammaproteobacteria</taxon>
        <taxon>Lysobacterales</taxon>
        <taxon>Lysobacteraceae</taxon>
        <taxon>Stenotrophomonas</taxon>
    </lineage>
</organism>
<keyword evidence="4" id="KW-1185">Reference proteome</keyword>
<evidence type="ECO:0000256" key="1">
    <source>
        <dbReference type="SAM" id="Phobius"/>
    </source>
</evidence>
<proteinExistence type="predicted"/>
<sequence length="67" mass="7153">MNLDRAVLAFAGVMILASLALAHFVSPLWLWLTVFVGANLLQASFTGFCPAALLFRRLGVPGGCAFK</sequence>
<dbReference type="Gene3D" id="6.10.140.1340">
    <property type="match status" value="1"/>
</dbReference>
<protein>
    <submittedName>
        <fullName evidence="3">Sulfurtransferase</fullName>
    </submittedName>
</protein>
<evidence type="ECO:0000313" key="4">
    <source>
        <dbReference type="Proteomes" id="UP000050902"/>
    </source>
</evidence>
<keyword evidence="1" id="KW-0472">Membrane</keyword>
<gene>
    <name evidence="3" type="ORF">ABB22_15450</name>
</gene>
<evidence type="ECO:0000313" key="3">
    <source>
        <dbReference type="EMBL" id="KRG54754.1"/>
    </source>
</evidence>